<sequence>MKSIQLGGVFVKTHQTYGVLLSQPGPPDIAEPSGSNDIVFGQVGWHREQSAPRPNQTMERFLS</sequence>
<proteinExistence type="predicted"/>
<evidence type="ECO:0000313" key="1">
    <source>
        <dbReference type="EMBL" id="MFD1674513.1"/>
    </source>
</evidence>
<dbReference type="EMBL" id="JBHUCX010000020">
    <property type="protein sequence ID" value="MFD1674513.1"/>
    <property type="molecule type" value="Genomic_DNA"/>
</dbReference>
<dbReference type="Proteomes" id="UP001597079">
    <property type="component" value="Unassembled WGS sequence"/>
</dbReference>
<accession>A0ABW4JGN4</accession>
<evidence type="ECO:0000313" key="2">
    <source>
        <dbReference type="Proteomes" id="UP001597079"/>
    </source>
</evidence>
<gene>
    <name evidence="1" type="ORF">ACFSB2_07310</name>
</gene>
<name>A0ABW4JGN4_9BACL</name>
<reference evidence="2" key="1">
    <citation type="journal article" date="2019" name="Int. J. Syst. Evol. Microbiol.">
        <title>The Global Catalogue of Microorganisms (GCM) 10K type strain sequencing project: providing services to taxonomists for standard genome sequencing and annotation.</title>
        <authorList>
            <consortium name="The Broad Institute Genomics Platform"/>
            <consortium name="The Broad Institute Genome Sequencing Center for Infectious Disease"/>
            <person name="Wu L."/>
            <person name="Ma J."/>
        </authorList>
    </citation>
    <scope>NUCLEOTIDE SEQUENCE [LARGE SCALE GENOMIC DNA]</scope>
    <source>
        <strain evidence="2">CGMCC 1.12286</strain>
    </source>
</reference>
<organism evidence="1 2">
    <name type="scientific">Alicyclobacillus fodiniaquatilis</name>
    <dbReference type="NCBI Taxonomy" id="1661150"/>
    <lineage>
        <taxon>Bacteria</taxon>
        <taxon>Bacillati</taxon>
        <taxon>Bacillota</taxon>
        <taxon>Bacilli</taxon>
        <taxon>Bacillales</taxon>
        <taxon>Alicyclobacillaceae</taxon>
        <taxon>Alicyclobacillus</taxon>
    </lineage>
</organism>
<dbReference type="RefSeq" id="WP_377942379.1">
    <property type="nucleotide sequence ID" value="NZ_JBHUCX010000020.1"/>
</dbReference>
<protein>
    <submittedName>
        <fullName evidence="1">Uncharacterized protein</fullName>
    </submittedName>
</protein>
<keyword evidence="2" id="KW-1185">Reference proteome</keyword>
<comment type="caution">
    <text evidence="1">The sequence shown here is derived from an EMBL/GenBank/DDBJ whole genome shotgun (WGS) entry which is preliminary data.</text>
</comment>